<dbReference type="EMBL" id="SMKR01000167">
    <property type="protein sequence ID" value="TDD16794.1"/>
    <property type="molecule type" value="Genomic_DNA"/>
</dbReference>
<sequence length="396" mass="43021">MVRIGVEERRTRIGRRHRLGPAVQAADPVGAAASMVALHATDPATVHLSVAARVPGSEVAGTERALYDNRTLIRMLGMRRTVFVVPTTFAPVVQAACTDDIADKQRKLLVKHLTEAGIAPDADASGKWLRAVEESTATALTLRGSATAQELAADEPRLRSRLSMAEGKAYAAQPYVTSRVLFQLSAEGRIVRGRPLGTWLSSQHQWSPAEDWLPGGLGDKLTADEARMRLARGWLSSFGPGTAADLQWWAGWTAGQTKKALTAVEAVAVDLDGQVGYVLPGDEAPEVPMEPWVSFLPALDPTPMGWKERDWYLGEHKAKLFDSTGNVGPTVWADGRIIGGWGQPESGEVRFELLEDVGRETVRLVEAEAARWTAWLAGVRVTPRFRAPLEKQLSQG</sequence>
<proteinExistence type="predicted"/>
<dbReference type="Pfam" id="PF06224">
    <property type="entry name" value="AlkZ-like"/>
    <property type="match status" value="1"/>
</dbReference>
<dbReference type="GO" id="GO:0003677">
    <property type="term" value="F:DNA binding"/>
    <property type="evidence" value="ECO:0007669"/>
    <property type="project" value="UniProtKB-KW"/>
</dbReference>
<dbReference type="InterPro" id="IPR009351">
    <property type="entry name" value="AlkZ-like"/>
</dbReference>
<keyword evidence="2" id="KW-1185">Reference proteome</keyword>
<evidence type="ECO:0000313" key="1">
    <source>
        <dbReference type="EMBL" id="TDD16794.1"/>
    </source>
</evidence>
<accession>A0A4R4WJX0</accession>
<gene>
    <name evidence="1" type="ORF">E1218_29125</name>
</gene>
<dbReference type="PANTHER" id="PTHR38479:SF2">
    <property type="entry name" value="WINGED HELIX DNA-BINDING DOMAIN-CONTAINING PROTEIN"/>
    <property type="match status" value="1"/>
</dbReference>
<dbReference type="RefSeq" id="WP_132325989.1">
    <property type="nucleotide sequence ID" value="NZ_SMKR01000167.1"/>
</dbReference>
<dbReference type="AlphaFoldDB" id="A0A4R4WJX0"/>
<keyword evidence="1" id="KW-0238">DNA-binding</keyword>
<reference evidence="1 2" key="1">
    <citation type="submission" date="2019-02" db="EMBL/GenBank/DDBJ databases">
        <title>Draft genome sequences of novel Actinobacteria.</title>
        <authorList>
            <person name="Sahin N."/>
            <person name="Ay H."/>
            <person name="Saygin H."/>
        </authorList>
    </citation>
    <scope>NUCLEOTIDE SEQUENCE [LARGE SCALE GENOMIC DNA]</scope>
    <source>
        <strain evidence="1 2">16K104</strain>
    </source>
</reference>
<dbReference type="OrthoDB" id="9148135at2"/>
<dbReference type="Proteomes" id="UP000295172">
    <property type="component" value="Unassembled WGS sequence"/>
</dbReference>
<evidence type="ECO:0000313" key="2">
    <source>
        <dbReference type="Proteomes" id="UP000295172"/>
    </source>
</evidence>
<name>A0A4R4WJX0_9ACTN</name>
<comment type="caution">
    <text evidence="1">The sequence shown here is derived from an EMBL/GenBank/DDBJ whole genome shotgun (WGS) entry which is preliminary data.</text>
</comment>
<dbReference type="PANTHER" id="PTHR38479">
    <property type="entry name" value="LMO0824 PROTEIN"/>
    <property type="match status" value="1"/>
</dbReference>
<organism evidence="1 2">
    <name type="scientific">Kribbella turkmenica</name>
    <dbReference type="NCBI Taxonomy" id="2530375"/>
    <lineage>
        <taxon>Bacteria</taxon>
        <taxon>Bacillati</taxon>
        <taxon>Actinomycetota</taxon>
        <taxon>Actinomycetes</taxon>
        <taxon>Propionibacteriales</taxon>
        <taxon>Kribbellaceae</taxon>
        <taxon>Kribbella</taxon>
    </lineage>
</organism>
<protein>
    <submittedName>
        <fullName evidence="1">Winged helix DNA-binding domain-containing protein</fullName>
    </submittedName>
</protein>